<evidence type="ECO:0000313" key="1">
    <source>
        <dbReference type="EMBL" id="KAF2746953.1"/>
    </source>
</evidence>
<dbReference type="EMBL" id="MU006575">
    <property type="protein sequence ID" value="KAF2746953.1"/>
    <property type="molecule type" value="Genomic_DNA"/>
</dbReference>
<dbReference type="Proteomes" id="UP000799440">
    <property type="component" value="Unassembled WGS sequence"/>
</dbReference>
<organism evidence="1 2">
    <name type="scientific">Sporormia fimetaria CBS 119925</name>
    <dbReference type="NCBI Taxonomy" id="1340428"/>
    <lineage>
        <taxon>Eukaryota</taxon>
        <taxon>Fungi</taxon>
        <taxon>Dikarya</taxon>
        <taxon>Ascomycota</taxon>
        <taxon>Pezizomycotina</taxon>
        <taxon>Dothideomycetes</taxon>
        <taxon>Pleosporomycetidae</taxon>
        <taxon>Pleosporales</taxon>
        <taxon>Sporormiaceae</taxon>
        <taxon>Sporormia</taxon>
    </lineage>
</organism>
<dbReference type="AlphaFoldDB" id="A0A6A6VA27"/>
<gene>
    <name evidence="1" type="ORF">M011DRAFT_526667</name>
</gene>
<reference evidence="1" key="1">
    <citation type="journal article" date="2020" name="Stud. Mycol.">
        <title>101 Dothideomycetes genomes: a test case for predicting lifestyles and emergence of pathogens.</title>
        <authorList>
            <person name="Haridas S."/>
            <person name="Albert R."/>
            <person name="Binder M."/>
            <person name="Bloem J."/>
            <person name="Labutti K."/>
            <person name="Salamov A."/>
            <person name="Andreopoulos B."/>
            <person name="Baker S."/>
            <person name="Barry K."/>
            <person name="Bills G."/>
            <person name="Bluhm B."/>
            <person name="Cannon C."/>
            <person name="Castanera R."/>
            <person name="Culley D."/>
            <person name="Daum C."/>
            <person name="Ezra D."/>
            <person name="Gonzalez J."/>
            <person name="Henrissat B."/>
            <person name="Kuo A."/>
            <person name="Liang C."/>
            <person name="Lipzen A."/>
            <person name="Lutzoni F."/>
            <person name="Magnuson J."/>
            <person name="Mondo S."/>
            <person name="Nolan M."/>
            <person name="Ohm R."/>
            <person name="Pangilinan J."/>
            <person name="Park H.-J."/>
            <person name="Ramirez L."/>
            <person name="Alfaro M."/>
            <person name="Sun H."/>
            <person name="Tritt A."/>
            <person name="Yoshinaga Y."/>
            <person name="Zwiers L.-H."/>
            <person name="Turgeon B."/>
            <person name="Goodwin S."/>
            <person name="Spatafora J."/>
            <person name="Crous P."/>
            <person name="Grigoriev I."/>
        </authorList>
    </citation>
    <scope>NUCLEOTIDE SEQUENCE</scope>
    <source>
        <strain evidence="1">CBS 119925</strain>
    </source>
</reference>
<protein>
    <submittedName>
        <fullName evidence="1">Uncharacterized protein</fullName>
    </submittedName>
</protein>
<dbReference type="OrthoDB" id="3792707at2759"/>
<proteinExistence type="predicted"/>
<accession>A0A6A6VA27</accession>
<name>A0A6A6VA27_9PLEO</name>
<evidence type="ECO:0000313" key="2">
    <source>
        <dbReference type="Proteomes" id="UP000799440"/>
    </source>
</evidence>
<keyword evidence="2" id="KW-1185">Reference proteome</keyword>
<sequence length="392" mass="44228">MATNTASGPGLLSLPAEILRMIVHEFDDNIQDESSDAWETTLGKDLLSLLQSNSALRRHTSEYLYPYRYIKAKELVLVDNDLEVLYQKLRRHWDDEDMLISKADSPSLCEGFIEGTLPCGSLSVNAGFHPVRNILNSRPDIWMATETSSHPKDGLYSSTGDFTGSAHNSSGASRTFALLRSAESAAASFLSHLNFSACQSYLFGYPSLEDMEFEPGGGSRLQHIYTALQSLKGHLEVIELWSYELYASYEEDYELVEWRSGWTFKSFSKLKSLALTDMFLIGMSPRGLPYFTDPPKVTAEFLTTVLPPSLEYFTHIINDGPSAYDEVIGRYEREDLWDNFWHSIDVLSYFPRLREVRFSADGPKGVHTIWCRDWDLVTANLGSLDGAMEPDT</sequence>